<dbReference type="EMBL" id="JAOQKE010000001">
    <property type="protein sequence ID" value="MCU6723785.1"/>
    <property type="molecule type" value="Genomic_DNA"/>
</dbReference>
<reference evidence="2 3" key="1">
    <citation type="journal article" date="2021" name="ISME Commun">
        <title>Automated analysis of genomic sequences facilitates high-throughput and comprehensive description of bacteria.</title>
        <authorList>
            <person name="Hitch T.C.A."/>
        </authorList>
    </citation>
    <scope>NUCLEOTIDE SEQUENCE [LARGE SCALE GENOMIC DNA]</scope>
    <source>
        <strain evidence="2 3">Sanger_29</strain>
    </source>
</reference>
<protein>
    <submittedName>
        <fullName evidence="2">DUF3837 domain-containing protein</fullName>
    </submittedName>
</protein>
<gene>
    <name evidence="2" type="ORF">OCV47_00175</name>
</gene>
<feature type="domain" description="DUF3837" evidence="1">
    <location>
        <begin position="5"/>
        <end position="107"/>
    </location>
</feature>
<dbReference type="InterPro" id="IPR038406">
    <property type="entry name" value="DUF3837_sf"/>
</dbReference>
<comment type="caution">
    <text evidence="2">The sequence shown here is derived from an EMBL/GenBank/DDBJ whole genome shotgun (WGS) entry which is preliminary data.</text>
</comment>
<dbReference type="Gene3D" id="1.20.58.1400">
    <property type="entry name" value="Domain of unknown function DUF3837"/>
    <property type="match status" value="1"/>
</dbReference>
<dbReference type="InterPro" id="IPR024212">
    <property type="entry name" value="DUF3837"/>
</dbReference>
<dbReference type="Pfam" id="PF12939">
    <property type="entry name" value="DUF3837"/>
    <property type="match status" value="1"/>
</dbReference>
<dbReference type="Proteomes" id="UP001652338">
    <property type="component" value="Unassembled WGS sequence"/>
</dbReference>
<sequence length="108" mass="12606">MNIELSRDAVQLKLKSRWDAPLISALEYSYAAGLGLKKMGTDSEMARELRDMDDFTEFREKVKELVRASDVWTTFEHGEKLQQMLLECRVKDKLDEHTRTLFDMGYQG</sequence>
<evidence type="ECO:0000259" key="1">
    <source>
        <dbReference type="Pfam" id="PF12939"/>
    </source>
</evidence>
<organism evidence="2 3">
    <name type="scientific">Muricoprocola aceti</name>
    <dbReference type="NCBI Taxonomy" id="2981772"/>
    <lineage>
        <taxon>Bacteria</taxon>
        <taxon>Bacillati</taxon>
        <taxon>Bacillota</taxon>
        <taxon>Clostridia</taxon>
        <taxon>Lachnospirales</taxon>
        <taxon>Lachnospiraceae</taxon>
        <taxon>Muricoprocola</taxon>
    </lineage>
</organism>
<evidence type="ECO:0000313" key="2">
    <source>
        <dbReference type="EMBL" id="MCU6723785.1"/>
    </source>
</evidence>
<keyword evidence="3" id="KW-1185">Reference proteome</keyword>
<accession>A0ABT2SHL6</accession>
<evidence type="ECO:0000313" key="3">
    <source>
        <dbReference type="Proteomes" id="UP001652338"/>
    </source>
</evidence>
<proteinExistence type="predicted"/>
<name>A0ABT2SHL6_9FIRM</name>
<dbReference type="RefSeq" id="WP_256301480.1">
    <property type="nucleotide sequence ID" value="NZ_JAOQKE010000001.1"/>
</dbReference>